<dbReference type="PANTHER" id="PTHR46036:SF5">
    <property type="entry name" value="LACTOYLGLUTATHIONE LYASE"/>
    <property type="match status" value="1"/>
</dbReference>
<dbReference type="AlphaFoldDB" id="A0A3P1VCC5"/>
<name>A0A3P1VCC5_9STRE</name>
<reference evidence="6 7" key="1">
    <citation type="submission" date="2018-11" db="EMBL/GenBank/DDBJ databases">
        <title>Genomes From Bacteria Associated with the Canine Oral Cavity: a Test Case for Automated Genome-Based Taxonomic Assignment.</title>
        <authorList>
            <person name="Coil D.A."/>
            <person name="Jospin G."/>
            <person name="Darling A.E."/>
            <person name="Wallis C."/>
            <person name="Davis I.J."/>
            <person name="Harris S."/>
            <person name="Eisen J.A."/>
            <person name="Holcombe L.J."/>
            <person name="O'Flynn C."/>
        </authorList>
    </citation>
    <scope>NUCLEOTIDE SEQUENCE [LARGE SCALE GENOMIC DNA]</scope>
    <source>
        <strain evidence="6 7">OH4621_COT-116</strain>
    </source>
</reference>
<dbReference type="SUPFAM" id="SSF54593">
    <property type="entry name" value="Glyoxalase/Bleomycin resistance protein/Dihydroxybiphenyl dioxygenase"/>
    <property type="match status" value="1"/>
</dbReference>
<evidence type="ECO:0000259" key="5">
    <source>
        <dbReference type="PROSITE" id="PS51819"/>
    </source>
</evidence>
<dbReference type="EMBL" id="RQZA01000002">
    <property type="protein sequence ID" value="RRD31882.1"/>
    <property type="molecule type" value="Genomic_DNA"/>
</dbReference>
<dbReference type="Gene3D" id="3.10.180.10">
    <property type="entry name" value="2,3-Dihydroxybiphenyl 1,2-Dioxygenase, domain 1"/>
    <property type="match status" value="1"/>
</dbReference>
<dbReference type="InterPro" id="IPR004360">
    <property type="entry name" value="Glyas_Fos-R_dOase_dom"/>
</dbReference>
<evidence type="ECO:0000256" key="1">
    <source>
        <dbReference type="ARBA" id="ARBA00030291"/>
    </source>
</evidence>
<organism evidence="6 7">
    <name type="scientific">Streptococcus minor</name>
    <dbReference type="NCBI Taxonomy" id="229549"/>
    <lineage>
        <taxon>Bacteria</taxon>
        <taxon>Bacillati</taxon>
        <taxon>Bacillota</taxon>
        <taxon>Bacilli</taxon>
        <taxon>Lactobacillales</taxon>
        <taxon>Streptococcaceae</taxon>
        <taxon>Streptococcus</taxon>
    </lineage>
</organism>
<accession>A0A3P1VCC5</accession>
<feature type="domain" description="VOC" evidence="5">
    <location>
        <begin position="5"/>
        <end position="126"/>
    </location>
</feature>
<evidence type="ECO:0000256" key="2">
    <source>
        <dbReference type="ARBA" id="ARBA00030892"/>
    </source>
</evidence>
<dbReference type="GO" id="GO:0004462">
    <property type="term" value="F:lactoylglutathione lyase activity"/>
    <property type="evidence" value="ECO:0007669"/>
    <property type="project" value="TreeGrafter"/>
</dbReference>
<proteinExistence type="predicted"/>
<sequence length="127" mass="14362">MASLKMLHACLRVENLEASQKFYEEAFGFKETRRKDYPEHKFTLVYLALPGDDFEIELTYNYGHGPYTVGDGFSHLALASDDLEGDNAKHKALGYQTTDLSGLPGNPGRYYFVTDPDGYRVEVIRAD</sequence>
<dbReference type="Pfam" id="PF00903">
    <property type="entry name" value="Glyoxalase"/>
    <property type="match status" value="1"/>
</dbReference>
<evidence type="ECO:0000313" key="7">
    <source>
        <dbReference type="Proteomes" id="UP000281771"/>
    </source>
</evidence>
<dbReference type="InterPro" id="IPR029068">
    <property type="entry name" value="Glyas_Bleomycin-R_OHBP_Dase"/>
</dbReference>
<keyword evidence="6" id="KW-0456">Lyase</keyword>
<protein>
    <recommendedName>
        <fullName evidence="2">Aldoketomutase</fullName>
    </recommendedName>
    <alternativeName>
        <fullName evidence="1">Ketone-aldehyde mutase</fullName>
    </alternativeName>
    <alternativeName>
        <fullName evidence="3">Methylglyoxalase</fullName>
    </alternativeName>
    <alternativeName>
        <fullName evidence="4">S-D-lactoylglutathione methylglyoxal lyase</fullName>
    </alternativeName>
</protein>
<dbReference type="PROSITE" id="PS51819">
    <property type="entry name" value="VOC"/>
    <property type="match status" value="1"/>
</dbReference>
<evidence type="ECO:0000256" key="3">
    <source>
        <dbReference type="ARBA" id="ARBA00032460"/>
    </source>
</evidence>
<dbReference type="STRING" id="1123309.GCA_000377005_01113"/>
<keyword evidence="7" id="KW-1185">Reference proteome</keyword>
<evidence type="ECO:0000256" key="4">
    <source>
        <dbReference type="ARBA" id="ARBA00033298"/>
    </source>
</evidence>
<dbReference type="Proteomes" id="UP000281771">
    <property type="component" value="Unassembled WGS sequence"/>
</dbReference>
<dbReference type="InterPro" id="IPR037523">
    <property type="entry name" value="VOC_core"/>
</dbReference>
<dbReference type="GO" id="GO:0019243">
    <property type="term" value="P:methylglyoxal catabolic process to D-lactate via S-lactoyl-glutathione"/>
    <property type="evidence" value="ECO:0007669"/>
    <property type="project" value="TreeGrafter"/>
</dbReference>
<dbReference type="RefSeq" id="WP_124776176.1">
    <property type="nucleotide sequence ID" value="NZ_RQZA01000002.1"/>
</dbReference>
<dbReference type="GO" id="GO:0005737">
    <property type="term" value="C:cytoplasm"/>
    <property type="evidence" value="ECO:0007669"/>
    <property type="project" value="TreeGrafter"/>
</dbReference>
<evidence type="ECO:0000313" key="6">
    <source>
        <dbReference type="EMBL" id="RRD31882.1"/>
    </source>
</evidence>
<dbReference type="PANTHER" id="PTHR46036">
    <property type="entry name" value="LACTOYLGLUTATHIONE LYASE"/>
    <property type="match status" value="1"/>
</dbReference>
<gene>
    <name evidence="6" type="ORF">EII38_03785</name>
</gene>
<comment type="caution">
    <text evidence="6">The sequence shown here is derived from an EMBL/GenBank/DDBJ whole genome shotgun (WGS) entry which is preliminary data.</text>
</comment>